<proteinExistence type="inferred from homology"/>
<feature type="chain" id="PRO_5017470562" description="Peptidase M14 domain-containing protein" evidence="12">
    <location>
        <begin position="18"/>
        <end position="520"/>
    </location>
</feature>
<dbReference type="GO" id="GO:0008270">
    <property type="term" value="F:zinc ion binding"/>
    <property type="evidence" value="ECO:0007669"/>
    <property type="project" value="InterPro"/>
</dbReference>
<reference evidence="14 15" key="1">
    <citation type="submission" date="2018-08" db="EMBL/GenBank/DDBJ databases">
        <title>Aphanomyces genome sequencing and annotation.</title>
        <authorList>
            <person name="Minardi D."/>
            <person name="Oidtmann B."/>
            <person name="Van Der Giezen M."/>
            <person name="Studholme D.J."/>
        </authorList>
    </citation>
    <scope>NUCLEOTIDE SEQUENCE [LARGE SCALE GENOMIC DNA]</scope>
    <source>
        <strain evidence="14 15">D2</strain>
    </source>
</reference>
<feature type="region of interest" description="Disordered" evidence="11">
    <location>
        <begin position="195"/>
        <end position="227"/>
    </location>
</feature>
<keyword evidence="3" id="KW-0121">Carboxypeptidase</keyword>
<evidence type="ECO:0000259" key="13">
    <source>
        <dbReference type="PROSITE" id="PS52035"/>
    </source>
</evidence>
<dbReference type="GO" id="GO:0006508">
    <property type="term" value="P:proteolysis"/>
    <property type="evidence" value="ECO:0007669"/>
    <property type="project" value="UniProtKB-KW"/>
</dbReference>
<dbReference type="Gene3D" id="3.40.630.10">
    <property type="entry name" value="Zn peptidases"/>
    <property type="match status" value="1"/>
</dbReference>
<name>A0A397CJ18_APHAT</name>
<keyword evidence="9" id="KW-0482">Metalloprotease</keyword>
<dbReference type="PROSITE" id="PS52035">
    <property type="entry name" value="PEPTIDASE_M14"/>
    <property type="match status" value="1"/>
</dbReference>
<keyword evidence="7" id="KW-0378">Hydrolase</keyword>
<keyword evidence="6 12" id="KW-0732">Signal</keyword>
<evidence type="ECO:0000256" key="7">
    <source>
        <dbReference type="ARBA" id="ARBA00022801"/>
    </source>
</evidence>
<sequence length="520" mass="56502">MKFTLLSAIALFAAATAETNNTITGIDGRARSLEQEAAFQTDAETNRACHDTNANYISSLKAGQYTSSAFHNCFHPIDQIYKFADALVEQNPTLLSKFVISKTYNGATIYGYKLTKGHSQSLYFQAQVHAREWIAGASILFSFASILDDIANEKPTAADAYDLYFVPIVNIDGFESTWNGNRTRFQRKNANQVDLNRNWPTPFENPEHPPQDDETYPGEKPFSEPETSGINAWLKTKREEIQGYLDIHAYGGLLLYPCGDTKQPIGDGFDEKFQVLGRGMQNVMGSYKQAYKLQAAYALYLAYGTFADYAFREFKKPALTIEVEGYNFITDASTIKRRGIEVYNGINAFAKEVTVFNGEGGTKPPSPTSTSKPSLTTAPSATTSSPGTETVTPPPSVTEPVTPSPTVTEQPVTPTPSRSKPVTPTPSRSKPVTPSPAVTEPVTLSPSVTEPVTPSPAVTEPVTPSPSVTKPVTPTPSGSCNGCSGCYSALLSHCFPRGYSRAQCDSFNGAGYQTTWCGNY</sequence>
<accession>A0A397CJ18</accession>
<evidence type="ECO:0000256" key="6">
    <source>
        <dbReference type="ARBA" id="ARBA00022729"/>
    </source>
</evidence>
<evidence type="ECO:0000256" key="10">
    <source>
        <dbReference type="PROSITE-ProRule" id="PRU01379"/>
    </source>
</evidence>
<evidence type="ECO:0000256" key="9">
    <source>
        <dbReference type="ARBA" id="ARBA00023049"/>
    </source>
</evidence>
<evidence type="ECO:0000256" key="3">
    <source>
        <dbReference type="ARBA" id="ARBA00022645"/>
    </source>
</evidence>
<feature type="region of interest" description="Disordered" evidence="11">
    <location>
        <begin position="357"/>
        <end position="470"/>
    </location>
</feature>
<feature type="domain" description="Peptidase M14" evidence="13">
    <location>
        <begin position="73"/>
        <end position="353"/>
    </location>
</feature>
<comment type="cofactor">
    <cofactor evidence="1">
        <name>Zn(2+)</name>
        <dbReference type="ChEBI" id="CHEBI:29105"/>
    </cofactor>
</comment>
<dbReference type="AlphaFoldDB" id="A0A397CJ18"/>
<dbReference type="VEuPathDB" id="FungiDB:H257_16031"/>
<comment type="caution">
    <text evidence="14">The sequence shown here is derived from an EMBL/GenBank/DDBJ whole genome shotgun (WGS) entry which is preliminary data.</text>
</comment>
<comment type="similarity">
    <text evidence="2 10">Belongs to the peptidase M14 family.</text>
</comment>
<dbReference type="VEuPathDB" id="FungiDB:H257_16033"/>
<dbReference type="SUPFAM" id="SSF53187">
    <property type="entry name" value="Zn-dependent exopeptidases"/>
    <property type="match status" value="1"/>
</dbReference>
<dbReference type="GO" id="GO:0004181">
    <property type="term" value="F:metallocarboxypeptidase activity"/>
    <property type="evidence" value="ECO:0007669"/>
    <property type="project" value="InterPro"/>
</dbReference>
<dbReference type="PRINTS" id="PR00765">
    <property type="entry name" value="CRBOXYPTASEA"/>
</dbReference>
<feature type="compositionally biased region" description="Polar residues" evidence="11">
    <location>
        <begin position="418"/>
        <end position="432"/>
    </location>
</feature>
<evidence type="ECO:0000256" key="1">
    <source>
        <dbReference type="ARBA" id="ARBA00001947"/>
    </source>
</evidence>
<evidence type="ECO:0000256" key="4">
    <source>
        <dbReference type="ARBA" id="ARBA00022670"/>
    </source>
</evidence>
<feature type="compositionally biased region" description="Low complexity" evidence="11">
    <location>
        <begin position="368"/>
        <end position="391"/>
    </location>
</feature>
<feature type="compositionally biased region" description="Low complexity" evidence="11">
    <location>
        <begin position="441"/>
        <end position="470"/>
    </location>
</feature>
<evidence type="ECO:0000256" key="5">
    <source>
        <dbReference type="ARBA" id="ARBA00022723"/>
    </source>
</evidence>
<evidence type="ECO:0000256" key="8">
    <source>
        <dbReference type="ARBA" id="ARBA00022833"/>
    </source>
</evidence>
<keyword evidence="5" id="KW-0479">Metal-binding</keyword>
<dbReference type="Pfam" id="PF00246">
    <property type="entry name" value="Peptidase_M14"/>
    <property type="match status" value="1"/>
</dbReference>
<keyword evidence="4" id="KW-0645">Protease</keyword>
<dbReference type="PANTHER" id="PTHR11705">
    <property type="entry name" value="PROTEASE FAMILY M14 CARBOXYPEPTIDASE A,B"/>
    <property type="match status" value="1"/>
</dbReference>
<dbReference type="EMBL" id="QUTD01008121">
    <property type="protein sequence ID" value="RHY47458.1"/>
    <property type="molecule type" value="Genomic_DNA"/>
</dbReference>
<feature type="signal peptide" evidence="12">
    <location>
        <begin position="1"/>
        <end position="17"/>
    </location>
</feature>
<dbReference type="FunFam" id="3.40.630.10:FF:000084">
    <property type="entry name" value="Carboxypeptidase B2"/>
    <property type="match status" value="1"/>
</dbReference>
<feature type="compositionally biased region" description="Low complexity" evidence="11">
    <location>
        <begin position="398"/>
        <end position="417"/>
    </location>
</feature>
<evidence type="ECO:0000256" key="12">
    <source>
        <dbReference type="SAM" id="SignalP"/>
    </source>
</evidence>
<dbReference type="PANTHER" id="PTHR11705:SF143">
    <property type="entry name" value="SLL0236 PROTEIN"/>
    <property type="match status" value="1"/>
</dbReference>
<dbReference type="InterPro" id="IPR000834">
    <property type="entry name" value="Peptidase_M14"/>
</dbReference>
<organism evidence="14 15">
    <name type="scientific">Aphanomyces astaci</name>
    <name type="common">Crayfish plague agent</name>
    <dbReference type="NCBI Taxonomy" id="112090"/>
    <lineage>
        <taxon>Eukaryota</taxon>
        <taxon>Sar</taxon>
        <taxon>Stramenopiles</taxon>
        <taxon>Oomycota</taxon>
        <taxon>Saprolegniomycetes</taxon>
        <taxon>Saprolegniales</taxon>
        <taxon>Verrucalvaceae</taxon>
        <taxon>Aphanomyces</taxon>
    </lineage>
</organism>
<dbReference type="GO" id="GO:0005615">
    <property type="term" value="C:extracellular space"/>
    <property type="evidence" value="ECO:0007669"/>
    <property type="project" value="TreeGrafter"/>
</dbReference>
<keyword evidence="8" id="KW-0862">Zinc</keyword>
<gene>
    <name evidence="14" type="ORF">DYB30_010310</name>
</gene>
<dbReference type="SMART" id="SM00631">
    <property type="entry name" value="Zn_pept"/>
    <property type="match status" value="1"/>
</dbReference>
<evidence type="ECO:0000313" key="14">
    <source>
        <dbReference type="EMBL" id="RHY47458.1"/>
    </source>
</evidence>
<evidence type="ECO:0000313" key="15">
    <source>
        <dbReference type="Proteomes" id="UP000266643"/>
    </source>
</evidence>
<protein>
    <recommendedName>
        <fullName evidence="13">Peptidase M14 domain-containing protein</fullName>
    </recommendedName>
</protein>
<feature type="active site" description="Proton donor/acceptor" evidence="10">
    <location>
        <position position="322"/>
    </location>
</feature>
<dbReference type="Proteomes" id="UP000266643">
    <property type="component" value="Unassembled WGS sequence"/>
</dbReference>
<evidence type="ECO:0000256" key="2">
    <source>
        <dbReference type="ARBA" id="ARBA00005988"/>
    </source>
</evidence>
<evidence type="ECO:0000256" key="11">
    <source>
        <dbReference type="SAM" id="MobiDB-lite"/>
    </source>
</evidence>